<keyword evidence="4" id="KW-1185">Reference proteome</keyword>
<name>A0AAV6WWU5_9LAMI</name>
<accession>A0AAV6WWU5</accession>
<dbReference type="Pfam" id="PF26130">
    <property type="entry name" value="PB1-like"/>
    <property type="match status" value="1"/>
</dbReference>
<proteinExistence type="predicted"/>
<dbReference type="Proteomes" id="UP000826271">
    <property type="component" value="Unassembled WGS sequence"/>
</dbReference>
<dbReference type="AlphaFoldDB" id="A0AAV6WWU5"/>
<evidence type="ECO:0000259" key="2">
    <source>
        <dbReference type="Pfam" id="PF26130"/>
    </source>
</evidence>
<comment type="caution">
    <text evidence="3">The sequence shown here is derived from an EMBL/GenBank/DDBJ whole genome shotgun (WGS) entry which is preliminary data.</text>
</comment>
<evidence type="ECO:0000256" key="1">
    <source>
        <dbReference type="SAM" id="MobiDB-lite"/>
    </source>
</evidence>
<organism evidence="3 4">
    <name type="scientific">Buddleja alternifolia</name>
    <dbReference type="NCBI Taxonomy" id="168488"/>
    <lineage>
        <taxon>Eukaryota</taxon>
        <taxon>Viridiplantae</taxon>
        <taxon>Streptophyta</taxon>
        <taxon>Embryophyta</taxon>
        <taxon>Tracheophyta</taxon>
        <taxon>Spermatophyta</taxon>
        <taxon>Magnoliopsida</taxon>
        <taxon>eudicotyledons</taxon>
        <taxon>Gunneridae</taxon>
        <taxon>Pentapetalae</taxon>
        <taxon>asterids</taxon>
        <taxon>lamiids</taxon>
        <taxon>Lamiales</taxon>
        <taxon>Scrophulariaceae</taxon>
        <taxon>Buddlejeae</taxon>
        <taxon>Buddleja</taxon>
    </lineage>
</organism>
<dbReference type="InterPro" id="IPR058594">
    <property type="entry name" value="PB1-like_dom_pln"/>
</dbReference>
<sequence length="184" mass="20846">MSEYHNVEMWIGGKFVEGANLKLKYEGGHKHKFVNVDLDRFNLDDISEMYGKCGGKKPIVNFYFKRPGVSLEMGLRTINKLIPDLSIQDLINCYEGLEDPVVLYAEEIDDAIESILTNEDNAPDETEMRLLMSGIDFNDEYEQAATQQFMETETCVDRVQNEGVGTENDVQAKGDFGENQNNEG</sequence>
<feature type="region of interest" description="Disordered" evidence="1">
    <location>
        <begin position="162"/>
        <end position="184"/>
    </location>
</feature>
<gene>
    <name evidence="3" type="ORF">BUALT_Bualt12G0101600</name>
</gene>
<evidence type="ECO:0000313" key="3">
    <source>
        <dbReference type="EMBL" id="KAG8372772.1"/>
    </source>
</evidence>
<feature type="domain" description="PB1-like" evidence="2">
    <location>
        <begin position="1"/>
        <end position="99"/>
    </location>
</feature>
<evidence type="ECO:0000313" key="4">
    <source>
        <dbReference type="Proteomes" id="UP000826271"/>
    </source>
</evidence>
<dbReference type="EMBL" id="WHWC01000012">
    <property type="protein sequence ID" value="KAG8372772.1"/>
    <property type="molecule type" value="Genomic_DNA"/>
</dbReference>
<protein>
    <recommendedName>
        <fullName evidence="2">PB1-like domain-containing protein</fullName>
    </recommendedName>
</protein>
<reference evidence="3" key="1">
    <citation type="submission" date="2019-10" db="EMBL/GenBank/DDBJ databases">
        <authorList>
            <person name="Zhang R."/>
            <person name="Pan Y."/>
            <person name="Wang J."/>
            <person name="Ma R."/>
            <person name="Yu S."/>
        </authorList>
    </citation>
    <scope>NUCLEOTIDE SEQUENCE</scope>
    <source>
        <strain evidence="3">LA-IB0</strain>
        <tissue evidence="3">Leaf</tissue>
    </source>
</reference>